<reference evidence="1 2" key="1">
    <citation type="journal article" date="2022" name="Genome Biol. Evol.">
        <title>The Spruce Budworm Genome: Reconstructing the Evolutionary History of Antifreeze Proteins.</title>
        <authorList>
            <person name="Beliveau C."/>
            <person name="Gagne P."/>
            <person name="Picq S."/>
            <person name="Vernygora O."/>
            <person name="Keeling C.I."/>
            <person name="Pinkney K."/>
            <person name="Doucet D."/>
            <person name="Wen F."/>
            <person name="Johnston J.S."/>
            <person name="Maaroufi H."/>
            <person name="Boyle B."/>
            <person name="Laroche J."/>
            <person name="Dewar K."/>
            <person name="Juretic N."/>
            <person name="Blackburn G."/>
            <person name="Nisole A."/>
            <person name="Brunet B."/>
            <person name="Brandao M."/>
            <person name="Lumley L."/>
            <person name="Duan J."/>
            <person name="Quan G."/>
            <person name="Lucarotti C.J."/>
            <person name="Roe A.D."/>
            <person name="Sperling F.A.H."/>
            <person name="Levesque R.C."/>
            <person name="Cusson M."/>
        </authorList>
    </citation>
    <scope>NUCLEOTIDE SEQUENCE [LARGE SCALE GENOMIC DNA]</scope>
    <source>
        <strain evidence="1">Glfc:IPQL:Cfum</strain>
    </source>
</reference>
<proteinExistence type="predicted"/>
<sequence>MVTCCSTYQKSSASAGIKPPDLWIHHDQMELKHLDKSLHSSAVSAGSVDGPSALASSTLTLTRAPAEYEPARHAPPASLDRRHYVPTYVVNISEFFYIICFLFCFVTLFGHARLAAVAILRGQRRDGAVTRVARARARAAPLRPLRLPDHDGRGRVGVGVGAGCAATCERRAHRPPHALPHPDQREAAAEVKVDKFRTLVEKQFLARVHGWAGLGAACCFILRFFSIRKRSTPLLAGVAPLSPQTSLGSLHAHAHHTLPLHPAHPAHPHAPPQQCTRRGRVSAGRGVRGGRGGAGGATPAGGDIYACAARERGHYVAYEPLGHYTHRDSLSSEAGTVGSLSGTSGAGTGAGTGAGAAAGAGVGSLQRRACAAPLHSFADSPHSTPSHGQGSVRETSPYKKSASSSPGHLPNRLQLGGAVAHCAEELEALTPSRSTERLAREMQNLEGLMKDLSAITQQQFHC</sequence>
<keyword evidence="2" id="KW-1185">Reference proteome</keyword>
<organism evidence="1 2">
    <name type="scientific">Choristoneura fumiferana</name>
    <name type="common">Spruce budworm moth</name>
    <name type="synonym">Archips fumiferana</name>
    <dbReference type="NCBI Taxonomy" id="7141"/>
    <lineage>
        <taxon>Eukaryota</taxon>
        <taxon>Metazoa</taxon>
        <taxon>Ecdysozoa</taxon>
        <taxon>Arthropoda</taxon>
        <taxon>Hexapoda</taxon>
        <taxon>Insecta</taxon>
        <taxon>Pterygota</taxon>
        <taxon>Neoptera</taxon>
        <taxon>Endopterygota</taxon>
        <taxon>Lepidoptera</taxon>
        <taxon>Glossata</taxon>
        <taxon>Ditrysia</taxon>
        <taxon>Tortricoidea</taxon>
        <taxon>Tortricidae</taxon>
        <taxon>Tortricinae</taxon>
        <taxon>Choristoneura</taxon>
    </lineage>
</organism>
<name>A0ACC0KY73_CHOFU</name>
<dbReference type="Proteomes" id="UP001064048">
    <property type="component" value="Chromosome 27"/>
</dbReference>
<protein>
    <submittedName>
        <fullName evidence="1">Uncharacterized protein</fullName>
    </submittedName>
</protein>
<evidence type="ECO:0000313" key="2">
    <source>
        <dbReference type="Proteomes" id="UP001064048"/>
    </source>
</evidence>
<gene>
    <name evidence="1" type="ORF">MSG28_014936</name>
</gene>
<accession>A0ACC0KY73</accession>
<evidence type="ECO:0000313" key="1">
    <source>
        <dbReference type="EMBL" id="KAI8441314.1"/>
    </source>
</evidence>
<dbReference type="EMBL" id="CM046127">
    <property type="protein sequence ID" value="KAI8441314.1"/>
    <property type="molecule type" value="Genomic_DNA"/>
</dbReference>
<comment type="caution">
    <text evidence="1">The sequence shown here is derived from an EMBL/GenBank/DDBJ whole genome shotgun (WGS) entry which is preliminary data.</text>
</comment>